<gene>
    <name evidence="2" type="ORF">Pan216_44600</name>
</gene>
<organism evidence="2 3">
    <name type="scientific">Kolteria novifilia</name>
    <dbReference type="NCBI Taxonomy" id="2527975"/>
    <lineage>
        <taxon>Bacteria</taxon>
        <taxon>Pseudomonadati</taxon>
        <taxon>Planctomycetota</taxon>
        <taxon>Planctomycetia</taxon>
        <taxon>Kolteriales</taxon>
        <taxon>Kolteriaceae</taxon>
        <taxon>Kolteria</taxon>
    </lineage>
</organism>
<reference evidence="2 3" key="1">
    <citation type="submission" date="2019-02" db="EMBL/GenBank/DDBJ databases">
        <title>Deep-cultivation of Planctomycetes and their phenomic and genomic characterization uncovers novel biology.</title>
        <authorList>
            <person name="Wiegand S."/>
            <person name="Jogler M."/>
            <person name="Boedeker C."/>
            <person name="Pinto D."/>
            <person name="Vollmers J."/>
            <person name="Rivas-Marin E."/>
            <person name="Kohn T."/>
            <person name="Peeters S.H."/>
            <person name="Heuer A."/>
            <person name="Rast P."/>
            <person name="Oberbeckmann S."/>
            <person name="Bunk B."/>
            <person name="Jeske O."/>
            <person name="Meyerdierks A."/>
            <person name="Storesund J.E."/>
            <person name="Kallscheuer N."/>
            <person name="Luecker S."/>
            <person name="Lage O.M."/>
            <person name="Pohl T."/>
            <person name="Merkel B.J."/>
            <person name="Hornburger P."/>
            <person name="Mueller R.-W."/>
            <person name="Bruemmer F."/>
            <person name="Labrenz M."/>
            <person name="Spormann A.M."/>
            <person name="Op den Camp H."/>
            <person name="Overmann J."/>
            <person name="Amann R."/>
            <person name="Jetten M.S.M."/>
            <person name="Mascher T."/>
            <person name="Medema M.H."/>
            <person name="Devos D.P."/>
            <person name="Kaster A.-K."/>
            <person name="Ovreas L."/>
            <person name="Rohde M."/>
            <person name="Galperin M.Y."/>
            <person name="Jogler C."/>
        </authorList>
    </citation>
    <scope>NUCLEOTIDE SEQUENCE [LARGE SCALE GENOMIC DNA]</scope>
    <source>
        <strain evidence="2 3">Pan216</strain>
    </source>
</reference>
<dbReference type="AlphaFoldDB" id="A0A518B9D1"/>
<keyword evidence="3" id="KW-1185">Reference proteome</keyword>
<dbReference type="EMBL" id="CP036279">
    <property type="protein sequence ID" value="QDU63579.1"/>
    <property type="molecule type" value="Genomic_DNA"/>
</dbReference>
<dbReference type="RefSeq" id="WP_145261142.1">
    <property type="nucleotide sequence ID" value="NZ_CP036279.1"/>
</dbReference>
<protein>
    <recommendedName>
        <fullName evidence="4">Carboxypeptidase regulatory-like domain-containing protein</fullName>
    </recommendedName>
</protein>
<proteinExistence type="predicted"/>
<dbReference type="Proteomes" id="UP000317093">
    <property type="component" value="Chromosome"/>
</dbReference>
<sequence length="146" mass="15100">MKRYLATTLSSLSMVLVASGCGSSGPEIAKTQGRIVYKGAPVPNASVVFLPEDGGPFASAETNAEGTYFLTTQSLGSGAVLGKHRIMITEASDELPADLLPEDLAGKPAKATGPKIPSRYSSESTSGLSATVVEGTNVFDFELTDK</sequence>
<accession>A0A518B9D1</accession>
<dbReference type="OrthoDB" id="291697at2"/>
<feature type="region of interest" description="Disordered" evidence="1">
    <location>
        <begin position="104"/>
        <end position="127"/>
    </location>
</feature>
<name>A0A518B9D1_9BACT</name>
<dbReference type="PROSITE" id="PS51257">
    <property type="entry name" value="PROKAR_LIPOPROTEIN"/>
    <property type="match status" value="1"/>
</dbReference>
<evidence type="ECO:0000256" key="1">
    <source>
        <dbReference type="SAM" id="MobiDB-lite"/>
    </source>
</evidence>
<evidence type="ECO:0000313" key="2">
    <source>
        <dbReference type="EMBL" id="QDU63579.1"/>
    </source>
</evidence>
<dbReference type="KEGG" id="knv:Pan216_44600"/>
<evidence type="ECO:0000313" key="3">
    <source>
        <dbReference type="Proteomes" id="UP000317093"/>
    </source>
</evidence>
<evidence type="ECO:0008006" key="4">
    <source>
        <dbReference type="Google" id="ProtNLM"/>
    </source>
</evidence>